<dbReference type="Gene3D" id="2.60.40.4070">
    <property type="match status" value="1"/>
</dbReference>
<dbReference type="Pfam" id="PF13860">
    <property type="entry name" value="FlgD_ig"/>
    <property type="match status" value="1"/>
</dbReference>
<dbReference type="OrthoDB" id="9785233at2"/>
<feature type="domain" description="FlgD/Vpr Ig-like" evidence="6">
    <location>
        <begin position="109"/>
        <end position="179"/>
    </location>
</feature>
<dbReference type="Pfam" id="PF03963">
    <property type="entry name" value="FlgD"/>
    <property type="match status" value="1"/>
</dbReference>
<evidence type="ECO:0000256" key="2">
    <source>
        <dbReference type="ARBA" id="ARBA00016013"/>
    </source>
</evidence>
<dbReference type="InterPro" id="IPR025965">
    <property type="entry name" value="FlgD/Vpr_Ig-like"/>
</dbReference>
<gene>
    <name evidence="8" type="ORF">FAZ21_09420</name>
</gene>
<keyword evidence="9" id="KW-1185">Reference proteome</keyword>
<sequence>MATTNSVGNTAFDYSALNKKAETNTSAMAGQQETFLKLLVKQLQSQDPMNPMDNAQMTSQIAQINTVTGIEKLNVAMTNLLGAYGASQSIQAAALVGKQVMAPQSEFDFDPAKKLEAGITVPEDVSQMALVILDKDGKVVDQMSGTVKPGEFLPFEWDGTLADGTKAEAGKYYIVAKGLNSAGDEVKLAVNGWQQVKSVEFGKSGVQVNLASGEKVGFDTIQQVM</sequence>
<keyword evidence="8" id="KW-0969">Cilium</keyword>
<dbReference type="GO" id="GO:0044781">
    <property type="term" value="P:bacterial-type flagellum organization"/>
    <property type="evidence" value="ECO:0007669"/>
    <property type="project" value="UniProtKB-UniRule"/>
</dbReference>
<dbReference type="Gene3D" id="2.30.30.910">
    <property type="match status" value="1"/>
</dbReference>
<comment type="caution">
    <text evidence="8">The sequence shown here is derived from an EMBL/GenBank/DDBJ whole genome shotgun (WGS) entry which is preliminary data.</text>
</comment>
<comment type="similarity">
    <text evidence="1 5">Belongs to the FlgD family.</text>
</comment>
<keyword evidence="3 5" id="KW-1005">Bacterial flagellum biogenesis</keyword>
<reference evidence="8 9" key="1">
    <citation type="submission" date="2019-04" db="EMBL/GenBank/DDBJ databases">
        <title>Chitiniphilus eburnea sp. nov., a novel chitinolytic bacterium isolated from aquaculture sludge.</title>
        <authorList>
            <person name="Sheng M."/>
        </authorList>
    </citation>
    <scope>NUCLEOTIDE SEQUENCE [LARGE SCALE GENOMIC DNA]</scope>
    <source>
        <strain evidence="8 9">HX-2-15</strain>
    </source>
</reference>
<evidence type="ECO:0000256" key="5">
    <source>
        <dbReference type="RuleBase" id="RU362076"/>
    </source>
</evidence>
<evidence type="ECO:0000259" key="7">
    <source>
        <dbReference type="Pfam" id="PF13861"/>
    </source>
</evidence>
<dbReference type="InterPro" id="IPR025963">
    <property type="entry name" value="FLgD_Tudor"/>
</dbReference>
<accession>A0A4U0PZ24</accession>
<evidence type="ECO:0000256" key="3">
    <source>
        <dbReference type="ARBA" id="ARBA00022795"/>
    </source>
</evidence>
<evidence type="ECO:0000259" key="6">
    <source>
        <dbReference type="Pfam" id="PF13860"/>
    </source>
</evidence>
<name>A0A4U0PZ24_9NEIS</name>
<organism evidence="8 9">
    <name type="scientific">Chitiniphilus eburneus</name>
    <dbReference type="NCBI Taxonomy" id="2571148"/>
    <lineage>
        <taxon>Bacteria</taxon>
        <taxon>Pseudomonadati</taxon>
        <taxon>Pseudomonadota</taxon>
        <taxon>Betaproteobacteria</taxon>
        <taxon>Neisseriales</taxon>
        <taxon>Chitinibacteraceae</taxon>
        <taxon>Chitiniphilus</taxon>
    </lineage>
</organism>
<evidence type="ECO:0000256" key="1">
    <source>
        <dbReference type="ARBA" id="ARBA00010577"/>
    </source>
</evidence>
<dbReference type="InterPro" id="IPR005648">
    <property type="entry name" value="FlgD"/>
</dbReference>
<dbReference type="RefSeq" id="WP_136773191.1">
    <property type="nucleotide sequence ID" value="NZ_CP156074.1"/>
</dbReference>
<proteinExistence type="inferred from homology"/>
<dbReference type="AlphaFoldDB" id="A0A4U0PZ24"/>
<keyword evidence="8" id="KW-0282">Flagellum</keyword>
<keyword evidence="8" id="KW-0966">Cell projection</keyword>
<feature type="domain" description="FlgD Tudor-like" evidence="7">
    <location>
        <begin position="87"/>
        <end position="222"/>
    </location>
</feature>
<evidence type="ECO:0000313" key="8">
    <source>
        <dbReference type="EMBL" id="TJZ73829.1"/>
    </source>
</evidence>
<dbReference type="Pfam" id="PF13861">
    <property type="entry name" value="FLgD_tudor"/>
    <property type="match status" value="1"/>
</dbReference>
<dbReference type="EMBL" id="SUMF01000008">
    <property type="protein sequence ID" value="TJZ73829.1"/>
    <property type="molecule type" value="Genomic_DNA"/>
</dbReference>
<comment type="function">
    <text evidence="4 5">Required for flagellar hook formation. May act as a scaffolding protein.</text>
</comment>
<evidence type="ECO:0000256" key="4">
    <source>
        <dbReference type="ARBA" id="ARBA00024746"/>
    </source>
</evidence>
<evidence type="ECO:0000313" key="9">
    <source>
        <dbReference type="Proteomes" id="UP000310016"/>
    </source>
</evidence>
<dbReference type="Proteomes" id="UP000310016">
    <property type="component" value="Unassembled WGS sequence"/>
</dbReference>
<protein>
    <recommendedName>
        <fullName evidence="2 5">Basal-body rod modification protein FlgD</fullName>
    </recommendedName>
</protein>